<name>A0ABZ2HME3_9RHOB</name>
<dbReference type="PANTHER" id="PTHR45655:SF13">
    <property type="entry name" value="SOLUBLE GUANYLATE CYCLASE GCY-32-RELATED"/>
    <property type="match status" value="1"/>
</dbReference>
<sequence>MHGLINRAIEMFVRQTYGGKDWIALTKKLDLGFTEFEAMLTYEDMVTMQVLEGLSDHLKKDQTDILEDIGTFLVSHPSVESLRRLLRFSGRDFVEFLHSLEDLPARARLALDDLNLPQFELKEHNLDHFSVVVWDEMQGPVAFGHVLLGLLRALADDFGALVLLEYKGGREGTEVISVNLLHNSFTEGRRFELAVNAS</sequence>
<dbReference type="EMBL" id="CP146069">
    <property type="protein sequence ID" value="WWR47781.1"/>
    <property type="molecule type" value="Genomic_DNA"/>
</dbReference>
<dbReference type="InterPro" id="IPR038158">
    <property type="entry name" value="H-NOX_domain_sf"/>
</dbReference>
<organism evidence="2 3">
    <name type="scientific">Roseovarius phycicola</name>
    <dbReference type="NCBI Taxonomy" id="3080976"/>
    <lineage>
        <taxon>Bacteria</taxon>
        <taxon>Pseudomonadati</taxon>
        <taxon>Pseudomonadota</taxon>
        <taxon>Alphaproteobacteria</taxon>
        <taxon>Rhodobacterales</taxon>
        <taxon>Roseobacteraceae</taxon>
        <taxon>Roseovarius</taxon>
    </lineage>
</organism>
<dbReference type="Proteomes" id="UP001364156">
    <property type="component" value="Chromosome"/>
</dbReference>
<reference evidence="2 3" key="1">
    <citation type="submission" date="2023-10" db="EMBL/GenBank/DDBJ databases">
        <title>Roseovarius strain S88 nov., isolated from a marine algae.</title>
        <authorList>
            <person name="Lee M.W."/>
            <person name="Lee J.K."/>
            <person name="Kim J.M."/>
            <person name="Choi D.G."/>
            <person name="Baek J.H."/>
            <person name="Bayburt H."/>
            <person name="Jung J.J."/>
            <person name="Han D.M."/>
            <person name="Jeon C.O."/>
        </authorList>
    </citation>
    <scope>NUCLEOTIDE SEQUENCE [LARGE SCALE GENOMIC DNA]</scope>
    <source>
        <strain evidence="2 3">S88</strain>
    </source>
</reference>
<protein>
    <submittedName>
        <fullName evidence="2">Heme NO-binding domain-containing protein</fullName>
    </submittedName>
</protein>
<dbReference type="PANTHER" id="PTHR45655">
    <property type="entry name" value="GUANYLATE CYCLASE SOLUBLE SUBUNIT BETA-2"/>
    <property type="match status" value="1"/>
</dbReference>
<dbReference type="RefSeq" id="WP_338550615.1">
    <property type="nucleotide sequence ID" value="NZ_CP146069.1"/>
</dbReference>
<dbReference type="Pfam" id="PF07700">
    <property type="entry name" value="HNOB"/>
    <property type="match status" value="1"/>
</dbReference>
<dbReference type="SUPFAM" id="SSF111126">
    <property type="entry name" value="Ligand-binding domain in the NO signalling and Golgi transport"/>
    <property type="match status" value="1"/>
</dbReference>
<feature type="domain" description="Heme NO-binding" evidence="1">
    <location>
        <begin position="2"/>
        <end position="129"/>
    </location>
</feature>
<dbReference type="InterPro" id="IPR024096">
    <property type="entry name" value="NO_sig/Golgi_transp_ligand-bd"/>
</dbReference>
<accession>A0ABZ2HME3</accession>
<proteinExistence type="predicted"/>
<evidence type="ECO:0000313" key="2">
    <source>
        <dbReference type="EMBL" id="WWR47781.1"/>
    </source>
</evidence>
<keyword evidence="3" id="KW-1185">Reference proteome</keyword>
<dbReference type="InterPro" id="IPR011644">
    <property type="entry name" value="Heme_NO-bd"/>
</dbReference>
<evidence type="ECO:0000259" key="1">
    <source>
        <dbReference type="Pfam" id="PF07700"/>
    </source>
</evidence>
<evidence type="ECO:0000313" key="3">
    <source>
        <dbReference type="Proteomes" id="UP001364156"/>
    </source>
</evidence>
<gene>
    <name evidence="2" type="ORF">RZ517_06310</name>
</gene>
<dbReference type="Gene3D" id="3.90.1520.10">
    <property type="entry name" value="H-NOX domain"/>
    <property type="match status" value="1"/>
</dbReference>